<evidence type="ECO:0000313" key="3">
    <source>
        <dbReference type="Proteomes" id="UP000838763"/>
    </source>
</evidence>
<evidence type="ECO:0000313" key="2">
    <source>
        <dbReference type="EMBL" id="CAI4212793.1"/>
    </source>
</evidence>
<dbReference type="AlphaFoldDB" id="A0A9P1GZP5"/>
<proteinExistence type="predicted"/>
<feature type="region of interest" description="Disordered" evidence="1">
    <location>
        <begin position="95"/>
        <end position="130"/>
    </location>
</feature>
<gene>
    <name evidence="2" type="ORF">PPNO1_LOCUS2541</name>
</gene>
<comment type="caution">
    <text evidence="2">The sequence shown here is derived from an EMBL/GenBank/DDBJ whole genome shotgun (WGS) entry which is preliminary data.</text>
</comment>
<accession>A0A9P1GZP5</accession>
<reference evidence="2" key="1">
    <citation type="submission" date="2022-11" db="EMBL/GenBank/DDBJ databases">
        <authorList>
            <person name="Scott C."/>
            <person name="Bruce N."/>
        </authorList>
    </citation>
    <scope>NUCLEOTIDE SEQUENCE</scope>
</reference>
<organism evidence="2 3">
    <name type="scientific">Parascedosporium putredinis</name>
    <dbReference type="NCBI Taxonomy" id="1442378"/>
    <lineage>
        <taxon>Eukaryota</taxon>
        <taxon>Fungi</taxon>
        <taxon>Dikarya</taxon>
        <taxon>Ascomycota</taxon>
        <taxon>Pezizomycotina</taxon>
        <taxon>Sordariomycetes</taxon>
        <taxon>Hypocreomycetidae</taxon>
        <taxon>Microascales</taxon>
        <taxon>Microascaceae</taxon>
        <taxon>Parascedosporium</taxon>
    </lineage>
</organism>
<dbReference type="EMBL" id="CALLCH030000006">
    <property type="protein sequence ID" value="CAI4212793.1"/>
    <property type="molecule type" value="Genomic_DNA"/>
</dbReference>
<dbReference type="OrthoDB" id="410198at2759"/>
<keyword evidence="3" id="KW-1185">Reference proteome</keyword>
<feature type="compositionally biased region" description="Basic residues" evidence="1">
    <location>
        <begin position="108"/>
        <end position="130"/>
    </location>
</feature>
<protein>
    <submittedName>
        <fullName evidence="2">Uncharacterized protein</fullName>
    </submittedName>
</protein>
<name>A0A9P1GZP5_9PEZI</name>
<dbReference type="Proteomes" id="UP000838763">
    <property type="component" value="Unassembled WGS sequence"/>
</dbReference>
<evidence type="ECO:0000256" key="1">
    <source>
        <dbReference type="SAM" id="MobiDB-lite"/>
    </source>
</evidence>
<sequence>MPHPEFDILPATTDDLDALVSITVDSFKDDSHTMFKEAAFGAGWFKNCMTEVTGQYIERMDNPGKSGVTLTVLKAVDRETGKIVGHVTWGQRSRCLPRIPSRPSCPTRKSRRKNPPKPRKRTKWQRMSRM</sequence>